<dbReference type="InterPro" id="IPR000719">
    <property type="entry name" value="Prot_kinase_dom"/>
</dbReference>
<comment type="subcellular location">
    <subcellularLocation>
        <location evidence="1">Membrane</location>
        <topology evidence="1">Single-pass membrane protein</topology>
    </subcellularLocation>
</comment>
<keyword evidence="3" id="KW-0547">Nucleotide-binding</keyword>
<feature type="region of interest" description="Disordered" evidence="4">
    <location>
        <begin position="479"/>
        <end position="525"/>
    </location>
</feature>
<dbReference type="GO" id="GO:0005886">
    <property type="term" value="C:plasma membrane"/>
    <property type="evidence" value="ECO:0007669"/>
    <property type="project" value="TreeGrafter"/>
</dbReference>
<evidence type="ECO:0000256" key="5">
    <source>
        <dbReference type="SAM" id="Phobius"/>
    </source>
</evidence>
<gene>
    <name evidence="8" type="ORF">PROFUN_08831</name>
</gene>
<reference evidence="8 9" key="1">
    <citation type="journal article" date="2018" name="Genome Biol. Evol.">
        <title>Multiple Roots of Fruiting Body Formation in Amoebozoa.</title>
        <authorList>
            <person name="Hillmann F."/>
            <person name="Forbes G."/>
            <person name="Novohradska S."/>
            <person name="Ferling I."/>
            <person name="Riege K."/>
            <person name="Groth M."/>
            <person name="Westermann M."/>
            <person name="Marz M."/>
            <person name="Spaller T."/>
            <person name="Winckler T."/>
            <person name="Schaap P."/>
            <person name="Glockner G."/>
        </authorList>
    </citation>
    <scope>NUCLEOTIDE SEQUENCE [LARGE SCALE GENOMIC DNA]</scope>
    <source>
        <strain evidence="8 9">Jena</strain>
    </source>
</reference>
<keyword evidence="9" id="KW-1185">Reference proteome</keyword>
<dbReference type="PANTHER" id="PTHR24416">
    <property type="entry name" value="TYROSINE-PROTEIN KINASE RECEPTOR"/>
    <property type="match status" value="1"/>
</dbReference>
<dbReference type="Proteomes" id="UP000241769">
    <property type="component" value="Unassembled WGS sequence"/>
</dbReference>
<dbReference type="OrthoDB" id="339325at2759"/>
<dbReference type="EMBL" id="MDYQ01000073">
    <property type="protein sequence ID" value="PRP83894.1"/>
    <property type="molecule type" value="Genomic_DNA"/>
</dbReference>
<feature type="signal peptide" evidence="6">
    <location>
        <begin position="1"/>
        <end position="25"/>
    </location>
</feature>
<dbReference type="InParanoid" id="A0A2P6NIX7"/>
<comment type="caution">
    <text evidence="8">The sequence shown here is derived from an EMBL/GenBank/DDBJ whole genome shotgun (WGS) entry which is preliminary data.</text>
</comment>
<dbReference type="InterPro" id="IPR020635">
    <property type="entry name" value="Tyr_kinase_cat_dom"/>
</dbReference>
<feature type="region of interest" description="Disordered" evidence="4">
    <location>
        <begin position="264"/>
        <end position="304"/>
    </location>
</feature>
<feature type="compositionally biased region" description="Low complexity" evidence="4">
    <location>
        <begin position="269"/>
        <end position="304"/>
    </location>
</feature>
<dbReference type="STRING" id="1890364.A0A2P6NIX7"/>
<feature type="domain" description="Protein kinase" evidence="7">
    <location>
        <begin position="540"/>
        <end position="795"/>
    </location>
</feature>
<dbReference type="Pfam" id="PF07714">
    <property type="entry name" value="PK_Tyr_Ser-Thr"/>
    <property type="match status" value="1"/>
</dbReference>
<dbReference type="PANTHER" id="PTHR24416:SF611">
    <property type="entry name" value="TYROSINE-PROTEIN KINASE TRANSMEMBRANE RECEPTOR ROR"/>
    <property type="match status" value="1"/>
</dbReference>
<protein>
    <recommendedName>
        <fullName evidence="7">Protein kinase domain-containing protein</fullName>
    </recommendedName>
</protein>
<keyword evidence="6" id="KW-0732">Signal</keyword>
<dbReference type="GO" id="GO:0043235">
    <property type="term" value="C:receptor complex"/>
    <property type="evidence" value="ECO:0007669"/>
    <property type="project" value="TreeGrafter"/>
</dbReference>
<dbReference type="PROSITE" id="PS00109">
    <property type="entry name" value="PROTEIN_KINASE_TYR"/>
    <property type="match status" value="1"/>
</dbReference>
<comment type="catalytic activity">
    <reaction evidence="2">
        <text>L-tyrosyl-[protein] + ATP = O-phospho-L-tyrosyl-[protein] + ADP + H(+)</text>
        <dbReference type="Rhea" id="RHEA:10596"/>
        <dbReference type="Rhea" id="RHEA-COMP:10136"/>
        <dbReference type="Rhea" id="RHEA-COMP:20101"/>
        <dbReference type="ChEBI" id="CHEBI:15378"/>
        <dbReference type="ChEBI" id="CHEBI:30616"/>
        <dbReference type="ChEBI" id="CHEBI:46858"/>
        <dbReference type="ChEBI" id="CHEBI:61978"/>
        <dbReference type="ChEBI" id="CHEBI:456216"/>
        <dbReference type="EC" id="2.7.10.1"/>
    </reaction>
</comment>
<feature type="transmembrane region" description="Helical" evidence="5">
    <location>
        <begin position="448"/>
        <end position="473"/>
    </location>
</feature>
<dbReference type="InterPro" id="IPR017441">
    <property type="entry name" value="Protein_kinase_ATP_BS"/>
</dbReference>
<evidence type="ECO:0000256" key="1">
    <source>
        <dbReference type="ARBA" id="ARBA00004167"/>
    </source>
</evidence>
<dbReference type="Gene3D" id="3.30.200.20">
    <property type="entry name" value="Phosphorylase Kinase, domain 1"/>
    <property type="match status" value="1"/>
</dbReference>
<keyword evidence="5" id="KW-0812">Transmembrane</keyword>
<feature type="binding site" evidence="3">
    <location>
        <position position="567"/>
    </location>
    <ligand>
        <name>ATP</name>
        <dbReference type="ChEBI" id="CHEBI:30616"/>
    </ligand>
</feature>
<sequence length="902" mass="99627">MPDRGLRWLSQLLLFLTLLIEHNIAQGPGCIHDKFYPASAQPTQNTTAVIPLNGLTSNLTSCYQDPETWIAIPNNLTLAQIFRVFIDYDPSYGMVMMSLNYANGTIVSTSQITFQRLQPHYSYNNYSLTTESYFCQLDRMRSQQVSNISGNVPYVYPYSTYRSLTLCGDQFDYFRLRVTTSQVVTFSLLQVDGMNVTATIYNANYDVVGQNSSNVGGPTFDVDYYVSPQQIPTELTLRIVTDQYVKGFGVFDLRTSPLGGYPWKPIPVTTTTTPSTTTTSSSTTSTSSSSTTSTTSTTSSTFSTAAPSTTSIRYYSLSAYSVVESTVFVSAVSQVLNTASMRFDWLGVSQASPSKRDQIYTIAFQILPGDPEATVLVQQLQRVINDTPSQLVRLGVPVVPGMMVQSSEFAPLVQSTVIVTPVTVLTTSDPTTNNDPLSSIDTNKPSPLGAILGGVLGGLFGLTIVALLIVILVKRRNKRREKDEEKAPPPNQFSSRHTTVEPPTEMSDVPSLEPGPPSSPPSTGIFSPEFLRSGIDFEDIKFEKKIGQGSFGIVWKANWREAAVAVKQIRAVTAKSAEDIKAEAQIMRTLRPHMNVVLFLGVCSNREDGNLNLYIVTEYLKHGSLKEYLSNRSVEMTLFRKIKILHKTAKGVLHLHSENIIHRDLAARNILLGNSFEPKVSDFGMSRHAGAEEHKEVLGPLKWMAPESIIHGTFSKETDIWAFGVVCWEVLTRSNPFPQYTAAQAASKIVSDDLRLPIPSDLPQDLQNIMTSCWSLDPHQRPDIRTVCSSLHSLLQSTKTLEDDDSSDDDEDDEIVNDIAPSLLMNNGNNHEYLMTRASFGTRSTDTTMSSTPHVMNRWTSMTGTPVRSGNLRSPALANAGATPRLAFEKKKKKRDSIPPRV</sequence>
<keyword evidence="5" id="KW-1133">Transmembrane helix</keyword>
<dbReference type="InterPro" id="IPR001245">
    <property type="entry name" value="Ser-Thr/Tyr_kinase_cat_dom"/>
</dbReference>
<evidence type="ECO:0000256" key="4">
    <source>
        <dbReference type="SAM" id="MobiDB-lite"/>
    </source>
</evidence>
<evidence type="ECO:0000256" key="2">
    <source>
        <dbReference type="ARBA" id="ARBA00051243"/>
    </source>
</evidence>
<keyword evidence="3" id="KW-0067">ATP-binding</keyword>
<dbReference type="GO" id="GO:0005524">
    <property type="term" value="F:ATP binding"/>
    <property type="evidence" value="ECO:0007669"/>
    <property type="project" value="UniProtKB-UniRule"/>
</dbReference>
<proteinExistence type="predicted"/>
<evidence type="ECO:0000313" key="8">
    <source>
        <dbReference type="EMBL" id="PRP83894.1"/>
    </source>
</evidence>
<evidence type="ECO:0000313" key="9">
    <source>
        <dbReference type="Proteomes" id="UP000241769"/>
    </source>
</evidence>
<dbReference type="PROSITE" id="PS50011">
    <property type="entry name" value="PROTEIN_KINASE_DOM"/>
    <property type="match status" value="1"/>
</dbReference>
<evidence type="ECO:0000256" key="3">
    <source>
        <dbReference type="PROSITE-ProRule" id="PRU10141"/>
    </source>
</evidence>
<evidence type="ECO:0000259" key="7">
    <source>
        <dbReference type="PROSITE" id="PS50011"/>
    </source>
</evidence>
<dbReference type="PROSITE" id="PS00107">
    <property type="entry name" value="PROTEIN_KINASE_ATP"/>
    <property type="match status" value="1"/>
</dbReference>
<dbReference type="PRINTS" id="PR00109">
    <property type="entry name" value="TYRKINASE"/>
</dbReference>
<accession>A0A2P6NIX7</accession>
<dbReference type="GO" id="GO:0007169">
    <property type="term" value="P:cell surface receptor protein tyrosine kinase signaling pathway"/>
    <property type="evidence" value="ECO:0007669"/>
    <property type="project" value="TreeGrafter"/>
</dbReference>
<feature type="region of interest" description="Disordered" evidence="4">
    <location>
        <begin position="872"/>
        <end position="902"/>
    </location>
</feature>
<evidence type="ECO:0000256" key="6">
    <source>
        <dbReference type="SAM" id="SignalP"/>
    </source>
</evidence>
<dbReference type="CDD" id="cd13999">
    <property type="entry name" value="STKc_MAP3K-like"/>
    <property type="match status" value="1"/>
</dbReference>
<dbReference type="SUPFAM" id="SSF56112">
    <property type="entry name" value="Protein kinase-like (PK-like)"/>
    <property type="match status" value="1"/>
</dbReference>
<dbReference type="InterPro" id="IPR011009">
    <property type="entry name" value="Kinase-like_dom_sf"/>
</dbReference>
<dbReference type="InterPro" id="IPR050122">
    <property type="entry name" value="RTK"/>
</dbReference>
<keyword evidence="5" id="KW-0472">Membrane</keyword>
<dbReference type="SMART" id="SM00219">
    <property type="entry name" value="TyrKc"/>
    <property type="match status" value="1"/>
</dbReference>
<name>A0A2P6NIX7_9EUKA</name>
<dbReference type="AlphaFoldDB" id="A0A2P6NIX7"/>
<dbReference type="Gene3D" id="1.10.510.10">
    <property type="entry name" value="Transferase(Phosphotransferase) domain 1"/>
    <property type="match status" value="1"/>
</dbReference>
<dbReference type="GO" id="GO:0004714">
    <property type="term" value="F:transmembrane receptor protein tyrosine kinase activity"/>
    <property type="evidence" value="ECO:0007669"/>
    <property type="project" value="UniProtKB-EC"/>
</dbReference>
<organism evidence="8 9">
    <name type="scientific">Planoprotostelium fungivorum</name>
    <dbReference type="NCBI Taxonomy" id="1890364"/>
    <lineage>
        <taxon>Eukaryota</taxon>
        <taxon>Amoebozoa</taxon>
        <taxon>Evosea</taxon>
        <taxon>Variosea</taxon>
        <taxon>Cavosteliida</taxon>
        <taxon>Cavosteliaceae</taxon>
        <taxon>Planoprotostelium</taxon>
    </lineage>
</organism>
<feature type="chain" id="PRO_5015153017" description="Protein kinase domain-containing protein" evidence="6">
    <location>
        <begin position="26"/>
        <end position="902"/>
    </location>
</feature>
<dbReference type="InterPro" id="IPR008266">
    <property type="entry name" value="Tyr_kinase_AS"/>
</dbReference>